<dbReference type="RefSeq" id="WP_008614369.1">
    <property type="nucleotide sequence ID" value="NZ_AONQ01000005.1"/>
</dbReference>
<proteinExistence type="predicted"/>
<organism evidence="2 3">
    <name type="scientific">Paramagnetospirillum caucaseum</name>
    <dbReference type="NCBI Taxonomy" id="1244869"/>
    <lineage>
        <taxon>Bacteria</taxon>
        <taxon>Pseudomonadati</taxon>
        <taxon>Pseudomonadota</taxon>
        <taxon>Alphaproteobacteria</taxon>
        <taxon>Rhodospirillales</taxon>
        <taxon>Magnetospirillaceae</taxon>
        <taxon>Paramagnetospirillum</taxon>
    </lineage>
</organism>
<protein>
    <submittedName>
        <fullName evidence="2">Uncharacterized protein</fullName>
    </submittedName>
</protein>
<keyword evidence="3" id="KW-1185">Reference proteome</keyword>
<dbReference type="EMBL" id="AONQ01000005">
    <property type="protein sequence ID" value="EME71453.1"/>
    <property type="molecule type" value="Genomic_DNA"/>
</dbReference>
<dbReference type="STRING" id="1244869.H261_03553"/>
<feature type="transmembrane region" description="Helical" evidence="1">
    <location>
        <begin position="48"/>
        <end position="67"/>
    </location>
</feature>
<name>M3AF25_9PROT</name>
<sequence>MTLRAIAIALLWVGVLALLGLMLHRFVRGAWSLEDDDIPAVSPGQKLLAGLALAAAAAGLGLFVWSWHGMG</sequence>
<accession>M3AF25</accession>
<keyword evidence="1" id="KW-0812">Transmembrane</keyword>
<dbReference type="Proteomes" id="UP000011744">
    <property type="component" value="Unassembled WGS sequence"/>
</dbReference>
<keyword evidence="1" id="KW-1133">Transmembrane helix</keyword>
<reference evidence="2 3" key="1">
    <citation type="journal article" date="2014" name="Genome Announc.">
        <title>Draft Genome Sequence of Magnetospirillum sp. Strain SO-1, a Freshwater Magnetotactic Bacterium Isolated from the Ol'khovka River, Russia.</title>
        <authorList>
            <person name="Grouzdev D.S."/>
            <person name="Dziuba M.V."/>
            <person name="Sukhacheva M.S."/>
            <person name="Mardanov A.V."/>
            <person name="Beletskiy A.V."/>
            <person name="Kuznetsov B.B."/>
            <person name="Skryabin K.G."/>
        </authorList>
    </citation>
    <scope>NUCLEOTIDE SEQUENCE [LARGE SCALE GENOMIC DNA]</scope>
    <source>
        <strain evidence="2 3">SO-1</strain>
    </source>
</reference>
<dbReference type="AlphaFoldDB" id="M3AF25"/>
<evidence type="ECO:0000313" key="2">
    <source>
        <dbReference type="EMBL" id="EME71453.1"/>
    </source>
</evidence>
<evidence type="ECO:0000313" key="3">
    <source>
        <dbReference type="Proteomes" id="UP000011744"/>
    </source>
</evidence>
<comment type="caution">
    <text evidence="2">The sequence shown here is derived from an EMBL/GenBank/DDBJ whole genome shotgun (WGS) entry which is preliminary data.</text>
</comment>
<evidence type="ECO:0000256" key="1">
    <source>
        <dbReference type="SAM" id="Phobius"/>
    </source>
</evidence>
<keyword evidence="1" id="KW-0472">Membrane</keyword>
<dbReference type="PATRIC" id="fig|1244869.3.peg.710"/>
<gene>
    <name evidence="2" type="ORF">H261_03553</name>
</gene>